<sequence length="443" mass="50254">MYTPLHGVEYDEDILAGLDWLAVTSGNRREFWDRLKHAQEAYIAATGDPERLGQDPSIAELGVDQVASYLAQSKSLLDNRRSWDPALAPKTVPLIKQLGLNVTGLDRVSGSGTRARRMLRERGTYPESALFELVMAGNYSAMGVDTMFIDEMPGQSKTPDLRLVVGPEEILNVELKRLRPGLYDQRERIYERSIYQHAAELIYSLRLSLHLDVTYLCEVSEVPPTYLQNWLTRALSETSLTQEYVWHDRYGAGKIKSANLAAVHDDVQDSSLYFGTKMARLLTGSIVNEYRYHLIADATPDWRDPRYVSAIRFATVVTWRCNSTEAIQRKARHLKARLVEADRQVAGGQPAILHFAMDVDLDDPAADLRRERNQQVIRDFISNSHLSALYVHYLVPRTCERHTWLIDETVDRFGPGHVPVPVIPIFSNSEPLGSEVPAWRQPI</sequence>
<reference evidence="1 2" key="1">
    <citation type="submission" date="2019-03" db="EMBL/GenBank/DDBJ databases">
        <title>Draft Genome Sequence of Massilia arenosa sp. nov., a Novel Massilia Species Isolated from a Sandy-loam Maize Soil.</title>
        <authorList>
            <person name="Raths R."/>
            <person name="Peta V."/>
            <person name="Bucking H."/>
        </authorList>
    </citation>
    <scope>NUCLEOTIDE SEQUENCE [LARGE SCALE GENOMIC DNA]</scope>
    <source>
        <strain evidence="1 2">MC02</strain>
    </source>
</reference>
<gene>
    <name evidence="1" type="ORF">E4L96_19925</name>
</gene>
<protein>
    <submittedName>
        <fullName evidence="1">Uncharacterized protein</fullName>
    </submittedName>
</protein>
<dbReference type="Proteomes" id="UP000298438">
    <property type="component" value="Unassembled WGS sequence"/>
</dbReference>
<dbReference type="EMBL" id="SPVF01000252">
    <property type="protein sequence ID" value="TFW13368.1"/>
    <property type="molecule type" value="Genomic_DNA"/>
</dbReference>
<dbReference type="RefSeq" id="WP_135208961.1">
    <property type="nucleotide sequence ID" value="NZ_SPVF01000252.1"/>
</dbReference>
<organism evidence="1 2">
    <name type="scientific">Zemynaea arenosa</name>
    <dbReference type="NCBI Taxonomy" id="2561931"/>
    <lineage>
        <taxon>Bacteria</taxon>
        <taxon>Pseudomonadati</taxon>
        <taxon>Pseudomonadota</taxon>
        <taxon>Betaproteobacteria</taxon>
        <taxon>Burkholderiales</taxon>
        <taxon>Oxalobacteraceae</taxon>
        <taxon>Telluria group</taxon>
        <taxon>Zemynaea</taxon>
    </lineage>
</organism>
<name>A0A4Y9S1D8_9BURK</name>
<accession>A0A4Y9S1D8</accession>
<dbReference type="AlphaFoldDB" id="A0A4Y9S1D8"/>
<dbReference type="OrthoDB" id="9157238at2"/>
<evidence type="ECO:0000313" key="1">
    <source>
        <dbReference type="EMBL" id="TFW13368.1"/>
    </source>
</evidence>
<comment type="caution">
    <text evidence="1">The sequence shown here is derived from an EMBL/GenBank/DDBJ whole genome shotgun (WGS) entry which is preliminary data.</text>
</comment>
<proteinExistence type="predicted"/>
<keyword evidence="2" id="KW-1185">Reference proteome</keyword>
<evidence type="ECO:0000313" key="2">
    <source>
        <dbReference type="Proteomes" id="UP000298438"/>
    </source>
</evidence>